<dbReference type="PANTHER" id="PTHR43540:SF3">
    <property type="entry name" value="ENTEROBACTIN SYNTHASE COMPONENT B"/>
    <property type="match status" value="1"/>
</dbReference>
<dbReference type="GO" id="GO:0008908">
    <property type="term" value="F:isochorismatase activity"/>
    <property type="evidence" value="ECO:0007669"/>
    <property type="project" value="InterPro"/>
</dbReference>
<evidence type="ECO:0000259" key="2">
    <source>
        <dbReference type="Pfam" id="PF00857"/>
    </source>
</evidence>
<protein>
    <recommendedName>
        <fullName evidence="2">Isochorismatase-like domain-containing protein</fullName>
    </recommendedName>
</protein>
<feature type="domain" description="Isochorismatase-like" evidence="2">
    <location>
        <begin position="48"/>
        <end position="220"/>
    </location>
</feature>
<dbReference type="EMBL" id="UOEH01000412">
    <property type="protein sequence ID" value="VAW03786.1"/>
    <property type="molecule type" value="Genomic_DNA"/>
</dbReference>
<reference evidence="3" key="1">
    <citation type="submission" date="2018-06" db="EMBL/GenBank/DDBJ databases">
        <authorList>
            <person name="Zhirakovskaya E."/>
        </authorList>
    </citation>
    <scope>NUCLEOTIDE SEQUENCE</scope>
</reference>
<dbReference type="PANTHER" id="PTHR43540">
    <property type="entry name" value="PEROXYUREIDOACRYLATE/UREIDOACRYLATE AMIDOHYDROLASE-RELATED"/>
    <property type="match status" value="1"/>
</dbReference>
<evidence type="ECO:0000313" key="3">
    <source>
        <dbReference type="EMBL" id="VAW03786.1"/>
    </source>
</evidence>
<sequence>MPVREANAKSDNESSAVSWFPTIKPYELPDANILSTNKAAWSLASRKSALLVHDMQKFWVDRFEDPSKVVDAIGELIHLCRTFDIPIIYSVGEKVRNRAERGLSLDLWGPGISTAGGVSDQDAAIIDTLMPQKQDYIVQKQKYSAFYNTDLENILRTTGRSQLIVTGIYAHHGCLVTALDAFMRNIEVFFVIDATADYTRADHEMALRYVAETSGVLTTVRDVTKQIKD</sequence>
<name>A0A3B0T9X0_9ZZZZ</name>
<evidence type="ECO:0000256" key="1">
    <source>
        <dbReference type="ARBA" id="ARBA00022801"/>
    </source>
</evidence>
<proteinExistence type="predicted"/>
<dbReference type="InterPro" id="IPR050272">
    <property type="entry name" value="Isochorismatase-like_hydrls"/>
</dbReference>
<dbReference type="PRINTS" id="PR01398">
    <property type="entry name" value="ISCHRISMTASE"/>
</dbReference>
<accession>A0A3B0T9X0</accession>
<gene>
    <name evidence="3" type="ORF">MNBD_ALPHA05-209</name>
</gene>
<organism evidence="3">
    <name type="scientific">hydrothermal vent metagenome</name>
    <dbReference type="NCBI Taxonomy" id="652676"/>
    <lineage>
        <taxon>unclassified sequences</taxon>
        <taxon>metagenomes</taxon>
        <taxon>ecological metagenomes</taxon>
    </lineage>
</organism>
<dbReference type="SUPFAM" id="SSF52499">
    <property type="entry name" value="Isochorismatase-like hydrolases"/>
    <property type="match status" value="1"/>
</dbReference>
<keyword evidence="1" id="KW-0378">Hydrolase</keyword>
<dbReference type="Gene3D" id="3.40.50.850">
    <property type="entry name" value="Isochorismatase-like"/>
    <property type="match status" value="1"/>
</dbReference>
<dbReference type="AlphaFoldDB" id="A0A3B0T9X0"/>
<dbReference type="InterPro" id="IPR000868">
    <property type="entry name" value="Isochorismatase-like_dom"/>
</dbReference>
<dbReference type="InterPro" id="IPR016291">
    <property type="entry name" value="Isochorismatase"/>
</dbReference>
<dbReference type="Pfam" id="PF00857">
    <property type="entry name" value="Isochorismatase"/>
    <property type="match status" value="1"/>
</dbReference>
<dbReference type="InterPro" id="IPR036380">
    <property type="entry name" value="Isochorismatase-like_sf"/>
</dbReference>